<gene>
    <name evidence="2" type="ORF">SAMN05421759_105143</name>
</gene>
<proteinExistence type="predicted"/>
<accession>A0A1N7MSF3</accession>
<dbReference type="Pfam" id="PF05726">
    <property type="entry name" value="Pirin_C"/>
    <property type="match status" value="1"/>
</dbReference>
<organism evidence="2 3">
    <name type="scientific">Roseivivax lentus</name>
    <dbReference type="NCBI Taxonomy" id="633194"/>
    <lineage>
        <taxon>Bacteria</taxon>
        <taxon>Pseudomonadati</taxon>
        <taxon>Pseudomonadota</taxon>
        <taxon>Alphaproteobacteria</taxon>
        <taxon>Rhodobacterales</taxon>
        <taxon>Roseobacteraceae</taxon>
        <taxon>Roseivivax</taxon>
    </lineage>
</organism>
<evidence type="ECO:0000313" key="3">
    <source>
        <dbReference type="Proteomes" id="UP000186684"/>
    </source>
</evidence>
<name>A0A1N7MSF3_9RHOB</name>
<evidence type="ECO:0000313" key="2">
    <source>
        <dbReference type="EMBL" id="SIS88980.1"/>
    </source>
</evidence>
<dbReference type="STRING" id="633194.SAMN05421759_105143"/>
<protein>
    <submittedName>
        <fullName evidence="2">Pirin C-terminal cupin domain-containing protein</fullName>
    </submittedName>
</protein>
<keyword evidence="3" id="KW-1185">Reference proteome</keyword>
<sequence length="50" mass="5272">MSDTFGQAVLLGGTPFREPFVQKGPFEMHDADQLEAVIAAHAAGKLGSID</sequence>
<evidence type="ECO:0000259" key="1">
    <source>
        <dbReference type="Pfam" id="PF05726"/>
    </source>
</evidence>
<dbReference type="EMBL" id="FTOQ01000005">
    <property type="protein sequence ID" value="SIS88980.1"/>
    <property type="molecule type" value="Genomic_DNA"/>
</dbReference>
<reference evidence="3" key="1">
    <citation type="submission" date="2017-01" db="EMBL/GenBank/DDBJ databases">
        <authorList>
            <person name="Varghese N."/>
            <person name="Submissions S."/>
        </authorList>
    </citation>
    <scope>NUCLEOTIDE SEQUENCE [LARGE SCALE GENOMIC DNA]</scope>
    <source>
        <strain evidence="3">DSM 29430</strain>
    </source>
</reference>
<dbReference type="Proteomes" id="UP000186684">
    <property type="component" value="Unassembled WGS sequence"/>
</dbReference>
<feature type="domain" description="Pirin C-terminal" evidence="1">
    <location>
        <begin position="7"/>
        <end position="46"/>
    </location>
</feature>
<dbReference type="InterPro" id="IPR008778">
    <property type="entry name" value="Pirin_C_dom"/>
</dbReference>
<dbReference type="AlphaFoldDB" id="A0A1N7MSF3"/>